<evidence type="ECO:0000256" key="1">
    <source>
        <dbReference type="SAM" id="Coils"/>
    </source>
</evidence>
<dbReference type="EMBL" id="DS268624">
    <property type="protein sequence ID" value="EFO94720.1"/>
    <property type="molecule type" value="Genomic_DNA"/>
</dbReference>
<keyword evidence="1" id="KW-0175">Coiled coil</keyword>
<accession>E3NEN3</accession>
<gene>
    <name evidence="4" type="ORF">CRE_12288</name>
</gene>
<feature type="compositionally biased region" description="Polar residues" evidence="2">
    <location>
        <begin position="293"/>
        <end position="308"/>
    </location>
</feature>
<reference evidence="4" key="1">
    <citation type="submission" date="2007-07" db="EMBL/GenBank/DDBJ databases">
        <title>PCAP assembly of the Caenorhabditis remanei genome.</title>
        <authorList>
            <consortium name="The Caenorhabditis remanei Sequencing Consortium"/>
            <person name="Wilson R.K."/>
        </authorList>
    </citation>
    <scope>NUCLEOTIDE SEQUENCE [LARGE SCALE GENOMIC DNA]</scope>
    <source>
        <strain evidence="4">PB4641</strain>
    </source>
</reference>
<evidence type="ECO:0000313" key="5">
    <source>
        <dbReference type="Proteomes" id="UP000008281"/>
    </source>
</evidence>
<keyword evidence="5" id="KW-1185">Reference proteome</keyword>
<organism evidence="5">
    <name type="scientific">Caenorhabditis remanei</name>
    <name type="common">Caenorhabditis vulgaris</name>
    <dbReference type="NCBI Taxonomy" id="31234"/>
    <lineage>
        <taxon>Eukaryota</taxon>
        <taxon>Metazoa</taxon>
        <taxon>Ecdysozoa</taxon>
        <taxon>Nematoda</taxon>
        <taxon>Chromadorea</taxon>
        <taxon>Rhabditida</taxon>
        <taxon>Rhabditina</taxon>
        <taxon>Rhabditomorpha</taxon>
        <taxon>Rhabditoidea</taxon>
        <taxon>Rhabditidae</taxon>
        <taxon>Peloderinae</taxon>
        <taxon>Caenorhabditis</taxon>
    </lineage>
</organism>
<dbReference type="RefSeq" id="XP_003093136.2">
    <property type="nucleotide sequence ID" value="XM_003093088.2"/>
</dbReference>
<sequence length="330" mass="37555">MEGWLQSFIGNIWWIIGSVVVILIVSVLVALFTRRCVRDCEYVRRLDREVAEEQAFITAQRGYPEDPRNAFPWFLSMERFFRGLPDRVRALFTRPESEDPQAVALREARGEIRRLNEVIEEERARLQTAYEAIQRYAKDRDSLEEKLKEMNGKYAEIGVTSMIKINGLNREIKTKNEEIEMLMRVRNQEVVNEEEPGPSNRLEPFVEAPVQERPAGSPQDTDESDKGSENHALHNQPVNEEDPASSAGPSNRLDDEEAPVQERPEESESPQESVEFDSGSENQMLVGDAESSAGPSNRLETPESASPQDTDESEQASQEGFLSKNRDDKQ</sequence>
<evidence type="ECO:0000313" key="4">
    <source>
        <dbReference type="EMBL" id="EFO94720.1"/>
    </source>
</evidence>
<keyword evidence="3" id="KW-0472">Membrane</keyword>
<evidence type="ECO:0000256" key="3">
    <source>
        <dbReference type="SAM" id="Phobius"/>
    </source>
</evidence>
<dbReference type="HOGENOM" id="CLU_987794_0_0_1"/>
<dbReference type="Proteomes" id="UP000008281">
    <property type="component" value="Unassembled WGS sequence"/>
</dbReference>
<feature type="transmembrane region" description="Helical" evidence="3">
    <location>
        <begin position="12"/>
        <end position="32"/>
    </location>
</feature>
<dbReference type="CTD" id="9802028"/>
<feature type="region of interest" description="Disordered" evidence="2">
    <location>
        <begin position="190"/>
        <end position="330"/>
    </location>
</feature>
<dbReference type="KEGG" id="crq:GCK72_012857"/>
<keyword evidence="3" id="KW-0812">Transmembrane</keyword>
<dbReference type="AlphaFoldDB" id="E3NEN3"/>
<dbReference type="GeneID" id="9802028"/>
<keyword evidence="3" id="KW-1133">Transmembrane helix</keyword>
<name>E3NEN3_CAERE</name>
<proteinExistence type="predicted"/>
<protein>
    <submittedName>
        <fullName evidence="4">Uncharacterized protein</fullName>
    </submittedName>
</protein>
<evidence type="ECO:0000256" key="2">
    <source>
        <dbReference type="SAM" id="MobiDB-lite"/>
    </source>
</evidence>
<feature type="coiled-coil region" evidence="1">
    <location>
        <begin position="105"/>
        <end position="185"/>
    </location>
</feature>